<keyword evidence="5 8" id="KW-0812">Transmembrane</keyword>
<evidence type="ECO:0000256" key="7">
    <source>
        <dbReference type="ARBA" id="ARBA00023136"/>
    </source>
</evidence>
<dbReference type="PANTHER" id="PTHR32196">
    <property type="entry name" value="ABC TRANSPORTER PERMEASE PROTEIN YPHD-RELATED-RELATED"/>
    <property type="match status" value="1"/>
</dbReference>
<evidence type="ECO:0000256" key="1">
    <source>
        <dbReference type="ARBA" id="ARBA00004651"/>
    </source>
</evidence>
<protein>
    <submittedName>
        <fullName evidence="9">Ribose ABC transporter permease</fullName>
    </submittedName>
</protein>
<feature type="transmembrane region" description="Helical" evidence="8">
    <location>
        <begin position="254"/>
        <end position="287"/>
    </location>
</feature>
<dbReference type="RefSeq" id="WP_379787823.1">
    <property type="nucleotide sequence ID" value="NZ_JBHSHL010000014.1"/>
</dbReference>
<dbReference type="Proteomes" id="UP001595916">
    <property type="component" value="Unassembled WGS sequence"/>
</dbReference>
<keyword evidence="6 8" id="KW-1133">Transmembrane helix</keyword>
<evidence type="ECO:0000256" key="3">
    <source>
        <dbReference type="ARBA" id="ARBA00022475"/>
    </source>
</evidence>
<comment type="caution">
    <text evidence="9">The sequence shown here is derived from an EMBL/GenBank/DDBJ whole genome shotgun (WGS) entry which is preliminary data.</text>
</comment>
<keyword evidence="2" id="KW-0813">Transport</keyword>
<evidence type="ECO:0000256" key="5">
    <source>
        <dbReference type="ARBA" id="ARBA00022692"/>
    </source>
</evidence>
<reference evidence="10" key="1">
    <citation type="journal article" date="2019" name="Int. J. Syst. Evol. Microbiol.">
        <title>The Global Catalogue of Microorganisms (GCM) 10K type strain sequencing project: providing services to taxonomists for standard genome sequencing and annotation.</title>
        <authorList>
            <consortium name="The Broad Institute Genomics Platform"/>
            <consortium name="The Broad Institute Genome Sequencing Center for Infectious Disease"/>
            <person name="Wu L."/>
            <person name="Ma J."/>
        </authorList>
    </citation>
    <scope>NUCLEOTIDE SEQUENCE [LARGE SCALE GENOMIC DNA]</scope>
    <source>
        <strain evidence="10">CCUG 46385</strain>
    </source>
</reference>
<evidence type="ECO:0000256" key="2">
    <source>
        <dbReference type="ARBA" id="ARBA00022448"/>
    </source>
</evidence>
<dbReference type="Pfam" id="PF02653">
    <property type="entry name" value="BPD_transp_2"/>
    <property type="match status" value="1"/>
</dbReference>
<dbReference type="NCBIfam" id="NF007067">
    <property type="entry name" value="PRK09512.1"/>
    <property type="match status" value="1"/>
</dbReference>
<keyword evidence="4" id="KW-0997">Cell inner membrane</keyword>
<dbReference type="InterPro" id="IPR001851">
    <property type="entry name" value="ABC_transp_permease"/>
</dbReference>
<feature type="transmembrane region" description="Helical" evidence="8">
    <location>
        <begin position="299"/>
        <end position="315"/>
    </location>
</feature>
<evidence type="ECO:0000256" key="4">
    <source>
        <dbReference type="ARBA" id="ARBA00022519"/>
    </source>
</evidence>
<dbReference type="EMBL" id="JBHSHL010000014">
    <property type="protein sequence ID" value="MFC4804317.1"/>
    <property type="molecule type" value="Genomic_DNA"/>
</dbReference>
<feature type="transmembrane region" description="Helical" evidence="8">
    <location>
        <begin position="221"/>
        <end position="242"/>
    </location>
</feature>
<proteinExistence type="predicted"/>
<gene>
    <name evidence="9" type="primary">rbsC</name>
    <name evidence="9" type="ORF">ACFO4R_04405</name>
</gene>
<keyword evidence="7 8" id="KW-0472">Membrane</keyword>
<keyword evidence="10" id="KW-1185">Reference proteome</keyword>
<feature type="transmembrane region" description="Helical" evidence="8">
    <location>
        <begin position="88"/>
        <end position="109"/>
    </location>
</feature>
<dbReference type="PANTHER" id="PTHR32196:SF21">
    <property type="entry name" value="ABC TRANSPORTER PERMEASE PROTEIN YPHD-RELATED"/>
    <property type="match status" value="1"/>
</dbReference>
<comment type="subcellular location">
    <subcellularLocation>
        <location evidence="1">Cell membrane</location>
        <topology evidence="1">Multi-pass membrane protein</topology>
    </subcellularLocation>
</comment>
<feature type="transmembrane region" description="Helical" evidence="8">
    <location>
        <begin position="168"/>
        <end position="189"/>
    </location>
</feature>
<evidence type="ECO:0000313" key="10">
    <source>
        <dbReference type="Proteomes" id="UP001595916"/>
    </source>
</evidence>
<name>A0ABV9QJX1_9FIRM</name>
<feature type="transmembrane region" description="Helical" evidence="8">
    <location>
        <begin position="115"/>
        <end position="137"/>
    </location>
</feature>
<evidence type="ECO:0000256" key="6">
    <source>
        <dbReference type="ARBA" id="ARBA00022989"/>
    </source>
</evidence>
<feature type="transmembrane region" description="Helical" evidence="8">
    <location>
        <begin position="48"/>
        <end position="81"/>
    </location>
</feature>
<sequence length="320" mass="34082">MEHKKVLLGKLKPALGLLIFSVLISILRPNFMTVSNLFNVLRQTSINAVIAAGMTFVILTGGIDLSVGSILAFSSAVAVWMLQSGQNIFLSLFACLFIGALAGLFNSIVITKGKVQPFIATLATMTLLRGATFVFMGGRPITLKIVKEASNFQSLTFFRWIGGGKLPLLQIPTPIFIMLLVFLISWHILNNTPIGRYIYAIGGNEEATKLSGLNVDKIKSFAYIINALLASLAGLIVASRLLSAQPTAGDSYELDAIAAVVLGGTSLAGGQGSVLATILGALIIGVLNNALNLLDVSSYYQMIVKAIVILIAVLLDRKQK</sequence>
<evidence type="ECO:0000313" key="9">
    <source>
        <dbReference type="EMBL" id="MFC4804317.1"/>
    </source>
</evidence>
<organism evidence="9 10">
    <name type="scientific">Filifactor villosus</name>
    <dbReference type="NCBI Taxonomy" id="29374"/>
    <lineage>
        <taxon>Bacteria</taxon>
        <taxon>Bacillati</taxon>
        <taxon>Bacillota</taxon>
        <taxon>Clostridia</taxon>
        <taxon>Peptostreptococcales</taxon>
        <taxon>Filifactoraceae</taxon>
        <taxon>Filifactor</taxon>
    </lineage>
</organism>
<feature type="transmembrane region" description="Helical" evidence="8">
    <location>
        <begin position="7"/>
        <end position="28"/>
    </location>
</feature>
<keyword evidence="3" id="KW-1003">Cell membrane</keyword>
<evidence type="ECO:0000256" key="8">
    <source>
        <dbReference type="SAM" id="Phobius"/>
    </source>
</evidence>
<dbReference type="CDD" id="cd06579">
    <property type="entry name" value="TM_PBP1_transp_AraH_like"/>
    <property type="match status" value="1"/>
</dbReference>
<accession>A0ABV9QJX1</accession>